<name>A0A443S769_9ACAR</name>
<feature type="region of interest" description="Disordered" evidence="3">
    <location>
        <begin position="210"/>
        <end position="238"/>
    </location>
</feature>
<evidence type="ECO:0000256" key="2">
    <source>
        <dbReference type="PROSITE-ProRule" id="PRU00176"/>
    </source>
</evidence>
<evidence type="ECO:0000313" key="6">
    <source>
        <dbReference type="Proteomes" id="UP000288716"/>
    </source>
</evidence>
<dbReference type="Pfam" id="PF00076">
    <property type="entry name" value="RRM_1"/>
    <property type="match status" value="1"/>
</dbReference>
<feature type="domain" description="RRM" evidence="4">
    <location>
        <begin position="73"/>
        <end position="155"/>
    </location>
</feature>
<dbReference type="VEuPathDB" id="VectorBase:LDEU008697"/>
<dbReference type="PROSITE" id="PS50102">
    <property type="entry name" value="RRM"/>
    <property type="match status" value="1"/>
</dbReference>
<feature type="region of interest" description="Disordered" evidence="3">
    <location>
        <begin position="1"/>
        <end position="40"/>
    </location>
</feature>
<evidence type="ECO:0000259" key="4">
    <source>
        <dbReference type="PROSITE" id="PS50102"/>
    </source>
</evidence>
<dbReference type="Proteomes" id="UP000288716">
    <property type="component" value="Unassembled WGS sequence"/>
</dbReference>
<accession>A0A443S769</accession>
<dbReference type="GO" id="GO:0003723">
    <property type="term" value="F:RNA binding"/>
    <property type="evidence" value="ECO:0007669"/>
    <property type="project" value="UniProtKB-UniRule"/>
</dbReference>
<protein>
    <recommendedName>
        <fullName evidence="4">RRM domain-containing protein</fullName>
    </recommendedName>
</protein>
<dbReference type="SUPFAM" id="SSF54928">
    <property type="entry name" value="RNA-binding domain, RBD"/>
    <property type="match status" value="1"/>
</dbReference>
<dbReference type="OrthoDB" id="639027at2759"/>
<comment type="caution">
    <text evidence="5">The sequence shown here is derived from an EMBL/GenBank/DDBJ whole genome shotgun (WGS) entry which is preliminary data.</text>
</comment>
<dbReference type="InterPro" id="IPR012677">
    <property type="entry name" value="Nucleotide-bd_a/b_plait_sf"/>
</dbReference>
<evidence type="ECO:0000256" key="3">
    <source>
        <dbReference type="SAM" id="MobiDB-lite"/>
    </source>
</evidence>
<reference evidence="5 6" key="1">
    <citation type="journal article" date="2018" name="Gigascience">
        <title>Genomes of trombidid mites reveal novel predicted allergens and laterally-transferred genes associated with secondary metabolism.</title>
        <authorList>
            <person name="Dong X."/>
            <person name="Chaisiri K."/>
            <person name="Xia D."/>
            <person name="Armstrong S.D."/>
            <person name="Fang Y."/>
            <person name="Donnelly M.J."/>
            <person name="Kadowaki T."/>
            <person name="McGarry J.W."/>
            <person name="Darby A.C."/>
            <person name="Makepeace B.L."/>
        </authorList>
    </citation>
    <scope>NUCLEOTIDE SEQUENCE [LARGE SCALE GENOMIC DNA]</scope>
    <source>
        <strain evidence="5">UoL-UT</strain>
    </source>
</reference>
<evidence type="ECO:0000313" key="5">
    <source>
        <dbReference type="EMBL" id="RWS23343.1"/>
    </source>
</evidence>
<dbReference type="AlphaFoldDB" id="A0A443S769"/>
<dbReference type="SMART" id="SM00360">
    <property type="entry name" value="RRM"/>
    <property type="match status" value="1"/>
</dbReference>
<keyword evidence="1 2" id="KW-0694">RNA-binding</keyword>
<feature type="compositionally biased region" description="Low complexity" evidence="3">
    <location>
        <begin position="14"/>
        <end position="31"/>
    </location>
</feature>
<proteinExistence type="predicted"/>
<evidence type="ECO:0000256" key="1">
    <source>
        <dbReference type="ARBA" id="ARBA00022884"/>
    </source>
</evidence>
<dbReference type="EMBL" id="NCKV01006639">
    <property type="protein sequence ID" value="RWS23343.1"/>
    <property type="molecule type" value="Genomic_DNA"/>
</dbReference>
<feature type="compositionally biased region" description="Polar residues" evidence="3">
    <location>
        <begin position="212"/>
        <end position="228"/>
    </location>
</feature>
<dbReference type="Gene3D" id="3.30.70.330">
    <property type="match status" value="1"/>
</dbReference>
<sequence>MGIDVYRRDKGKKNNANSASSSAFTSKDASAINSENESGDDHLNEVLSMLDVSSKMRKMNVNNNFTESDFIGRNLYVSGFKGEIKNDKELSNLFNRFGPLNSVKCIVEKNEFGDITKNFGYVCFKKDENAKVALQTMNRFKFQSGIMITVKPYKPKHQRISNSTSFENICVKNTLDIATSSKALKTTATHVDKKDDNGHMKDNEVIEDSMPLGSTSSNSDTVQKQSSFPGKPFMSGLSVDNNESYSESVNPEFNISREKKDHDNLFESSISNGSDELYNFGDYRKINRKSSENKNENRKTTVFNNAYGNQGVAQVNQSHLAPERINVEQEKIEKLKYDYTCCLS</sequence>
<dbReference type="InterPro" id="IPR035979">
    <property type="entry name" value="RBD_domain_sf"/>
</dbReference>
<keyword evidence="6" id="KW-1185">Reference proteome</keyword>
<organism evidence="5 6">
    <name type="scientific">Leptotrombidium deliense</name>
    <dbReference type="NCBI Taxonomy" id="299467"/>
    <lineage>
        <taxon>Eukaryota</taxon>
        <taxon>Metazoa</taxon>
        <taxon>Ecdysozoa</taxon>
        <taxon>Arthropoda</taxon>
        <taxon>Chelicerata</taxon>
        <taxon>Arachnida</taxon>
        <taxon>Acari</taxon>
        <taxon>Acariformes</taxon>
        <taxon>Trombidiformes</taxon>
        <taxon>Prostigmata</taxon>
        <taxon>Anystina</taxon>
        <taxon>Parasitengona</taxon>
        <taxon>Trombiculoidea</taxon>
        <taxon>Trombiculidae</taxon>
        <taxon>Leptotrombidium</taxon>
    </lineage>
</organism>
<gene>
    <name evidence="5" type="ORF">B4U80_13399</name>
</gene>
<dbReference type="InterPro" id="IPR000504">
    <property type="entry name" value="RRM_dom"/>
</dbReference>